<reference evidence="2 3" key="1">
    <citation type="submission" date="2021-06" db="EMBL/GenBank/DDBJ databases">
        <title>Caerostris darwini draft genome.</title>
        <authorList>
            <person name="Kono N."/>
            <person name="Arakawa K."/>
        </authorList>
    </citation>
    <scope>NUCLEOTIDE SEQUENCE [LARGE SCALE GENOMIC DNA]</scope>
</reference>
<evidence type="ECO:0000256" key="1">
    <source>
        <dbReference type="SAM" id="MobiDB-lite"/>
    </source>
</evidence>
<dbReference type="Proteomes" id="UP001054837">
    <property type="component" value="Unassembled WGS sequence"/>
</dbReference>
<evidence type="ECO:0000313" key="3">
    <source>
        <dbReference type="Proteomes" id="UP001054837"/>
    </source>
</evidence>
<organism evidence="2 3">
    <name type="scientific">Caerostris darwini</name>
    <dbReference type="NCBI Taxonomy" id="1538125"/>
    <lineage>
        <taxon>Eukaryota</taxon>
        <taxon>Metazoa</taxon>
        <taxon>Ecdysozoa</taxon>
        <taxon>Arthropoda</taxon>
        <taxon>Chelicerata</taxon>
        <taxon>Arachnida</taxon>
        <taxon>Araneae</taxon>
        <taxon>Araneomorphae</taxon>
        <taxon>Entelegynae</taxon>
        <taxon>Araneoidea</taxon>
        <taxon>Araneidae</taxon>
        <taxon>Caerostris</taxon>
    </lineage>
</organism>
<keyword evidence="3" id="KW-1185">Reference proteome</keyword>
<protein>
    <submittedName>
        <fullName evidence="2">Uncharacterized protein</fullName>
    </submittedName>
</protein>
<evidence type="ECO:0000313" key="2">
    <source>
        <dbReference type="EMBL" id="GIY49389.1"/>
    </source>
</evidence>
<gene>
    <name evidence="2" type="ORF">CDAR_600731</name>
</gene>
<dbReference type="AlphaFoldDB" id="A0AAV4TW52"/>
<name>A0AAV4TW52_9ARAC</name>
<proteinExistence type="predicted"/>
<feature type="region of interest" description="Disordered" evidence="1">
    <location>
        <begin position="38"/>
        <end position="69"/>
    </location>
</feature>
<comment type="caution">
    <text evidence="2">The sequence shown here is derived from an EMBL/GenBank/DDBJ whole genome shotgun (WGS) entry which is preliminary data.</text>
</comment>
<feature type="compositionally biased region" description="Polar residues" evidence="1">
    <location>
        <begin position="56"/>
        <end position="65"/>
    </location>
</feature>
<accession>A0AAV4TW52</accession>
<sequence length="174" mass="19149">MIPATCVSWQTGFPFLLPIPFSPGKPRSRPMRIPALGKEAASGSITADRNGKSMVPGSQNPPNDTESARGCGFLLPRLLRGLLLSLPPHAHGHRNRLLGKMADPLELPPRDPAFALYIPENRPVMTVVPPPILSQDTLWRILFPPQLDHKSDLPRSERPLIRFYLIPTPPPAPS</sequence>
<dbReference type="EMBL" id="BPLQ01010221">
    <property type="protein sequence ID" value="GIY49389.1"/>
    <property type="molecule type" value="Genomic_DNA"/>
</dbReference>